<feature type="transmembrane region" description="Helical" evidence="1">
    <location>
        <begin position="465"/>
        <end position="488"/>
    </location>
</feature>
<feature type="transmembrane region" description="Helical" evidence="1">
    <location>
        <begin position="221"/>
        <end position="239"/>
    </location>
</feature>
<dbReference type="EMBL" id="SZZP01000004">
    <property type="protein sequence ID" value="TKV82255.1"/>
    <property type="molecule type" value="Genomic_DNA"/>
</dbReference>
<comment type="caution">
    <text evidence="2">The sequence shown here is derived from an EMBL/GenBank/DDBJ whole genome shotgun (WGS) entry which is preliminary data.</text>
</comment>
<feature type="transmembrane region" description="Helical" evidence="1">
    <location>
        <begin position="500"/>
        <end position="525"/>
    </location>
</feature>
<evidence type="ECO:0000313" key="3">
    <source>
        <dbReference type="Proteomes" id="UP000305095"/>
    </source>
</evidence>
<feature type="transmembrane region" description="Helical" evidence="1">
    <location>
        <begin position="284"/>
        <end position="305"/>
    </location>
</feature>
<feature type="transmembrane region" description="Helical" evidence="1">
    <location>
        <begin position="29"/>
        <end position="53"/>
    </location>
</feature>
<feature type="transmembrane region" description="Helical" evidence="1">
    <location>
        <begin position="392"/>
        <end position="411"/>
    </location>
</feature>
<evidence type="ECO:0000313" key="2">
    <source>
        <dbReference type="EMBL" id="TKV82255.1"/>
    </source>
</evidence>
<accession>A0A4V6CXY0</accession>
<dbReference type="RefSeq" id="WP_137477546.1">
    <property type="nucleotide sequence ID" value="NZ_SZZP01000004.1"/>
</dbReference>
<sequence length="642" mass="68582">MSTLFLIGQLVLASGLARFFYVFDSVLPIAFFGRIAFGVATTSFVTACLLLLLTLVAPGLALGGHASAPFVVGLALLVAPWKGPTPRGPKNPHVLRDPVVLASIVAALMVACIIVPRLWFYAGQVTGNSDAMQYLAEARQLLSQRNFFDAAGIGGLADGTLRGDPHGLLWPAYNASALLWSGLGGAGLSDEMVPRVAFQLTMIIYVAAGVALASAARVRGLAILLPLLILAVPLIQSGSIDGGRDVFRLTALLLLCTFLVAQWQGGARHTSGGAALLGVVLGGWAMQGHALSIVLVPLIVVPWTLLSISFGQPPMRIALLTAAVAAGYCLGGLHVAMAYYKTGSLTGDNVDAARVAAGTLYAHSIAARDTARIGEGAVLSSRLLISFARDGGWPSAAALVVLFATTAWYAVQRVLSRGRSTLQSIDWRIGVMFGAWFLSQMLLLLGAFDVGYYNLSSWTVLNGRYAMQFYMFAALFVAWGIAIAPVALTATSTSVKRRETWTRAALSLAILGVAVATSCILVKRWTYYSTGGYQRVAKQLNAVTASLSPTCRVLAEDTGINFLAQRQVLQLYSKYMRDLLVERDKEKLLRELDKRDICAVVLYDGLYVDMAGPSAPLLEALASPNFKMYGVEPWRIYVRAAP</sequence>
<reference evidence="2 3" key="1">
    <citation type="submission" date="2019-05" db="EMBL/GenBank/DDBJ databases">
        <title>Draft Genome of Bradyrhizobium elkanii strain SEMIA 938, Used in Commercial Inoculants for Lupinus spp. in Brazil.</title>
        <authorList>
            <person name="Hungria M."/>
            <person name="Delamuta J.R.M."/>
            <person name="Ribeiro R.A."/>
            <person name="Nogueira M.A."/>
        </authorList>
    </citation>
    <scope>NUCLEOTIDE SEQUENCE [LARGE SCALE GENOMIC DNA]</scope>
    <source>
        <strain evidence="2 3">Semia 938</strain>
    </source>
</reference>
<keyword evidence="1" id="KW-1133">Transmembrane helix</keyword>
<feature type="transmembrane region" description="Helical" evidence="1">
    <location>
        <begin position="431"/>
        <end position="453"/>
    </location>
</feature>
<feature type="transmembrane region" description="Helical" evidence="1">
    <location>
        <begin position="317"/>
        <end position="340"/>
    </location>
</feature>
<protein>
    <recommendedName>
        <fullName evidence="4">Glycosyltransferase RgtA/B/C/D-like domain-containing protein</fullName>
    </recommendedName>
</protein>
<name>A0A4V6CXY0_BRAEL</name>
<feature type="transmembrane region" description="Helical" evidence="1">
    <location>
        <begin position="246"/>
        <end position="264"/>
    </location>
</feature>
<feature type="transmembrane region" description="Helical" evidence="1">
    <location>
        <begin position="196"/>
        <end position="215"/>
    </location>
</feature>
<keyword evidence="1" id="KW-0812">Transmembrane</keyword>
<feature type="transmembrane region" description="Helical" evidence="1">
    <location>
        <begin position="99"/>
        <end position="120"/>
    </location>
</feature>
<evidence type="ECO:0008006" key="4">
    <source>
        <dbReference type="Google" id="ProtNLM"/>
    </source>
</evidence>
<gene>
    <name evidence="2" type="ORF">FDV58_07075</name>
</gene>
<keyword evidence="1" id="KW-0472">Membrane</keyword>
<dbReference type="Proteomes" id="UP000305095">
    <property type="component" value="Unassembled WGS sequence"/>
</dbReference>
<organism evidence="2 3">
    <name type="scientific">Bradyrhizobium elkanii</name>
    <dbReference type="NCBI Taxonomy" id="29448"/>
    <lineage>
        <taxon>Bacteria</taxon>
        <taxon>Pseudomonadati</taxon>
        <taxon>Pseudomonadota</taxon>
        <taxon>Alphaproteobacteria</taxon>
        <taxon>Hyphomicrobiales</taxon>
        <taxon>Nitrobacteraceae</taxon>
        <taxon>Bradyrhizobium</taxon>
    </lineage>
</organism>
<evidence type="ECO:0000256" key="1">
    <source>
        <dbReference type="SAM" id="Phobius"/>
    </source>
</evidence>
<proteinExistence type="predicted"/>
<feature type="transmembrane region" description="Helical" evidence="1">
    <location>
        <begin position="60"/>
        <end position="79"/>
    </location>
</feature>
<dbReference type="AlphaFoldDB" id="A0A4V6CXY0"/>